<gene>
    <name evidence="5" type="ORF">GCM10022210_07910</name>
</gene>
<keyword evidence="2 5" id="KW-0238">DNA-binding</keyword>
<dbReference type="PANTHER" id="PTHR30146:SF109">
    <property type="entry name" value="HTH-TYPE TRANSCRIPTIONAL REGULATOR GALS"/>
    <property type="match status" value="1"/>
</dbReference>
<dbReference type="GO" id="GO:0003677">
    <property type="term" value="F:DNA binding"/>
    <property type="evidence" value="ECO:0007669"/>
    <property type="project" value="UniProtKB-KW"/>
</dbReference>
<dbReference type="Pfam" id="PF00356">
    <property type="entry name" value="LacI"/>
    <property type="match status" value="1"/>
</dbReference>
<dbReference type="Proteomes" id="UP001500742">
    <property type="component" value="Unassembled WGS sequence"/>
</dbReference>
<dbReference type="SUPFAM" id="SSF53822">
    <property type="entry name" value="Periplasmic binding protein-like I"/>
    <property type="match status" value="1"/>
</dbReference>
<name>A0ABP7PAJ0_9SPHI</name>
<dbReference type="InterPro" id="IPR010982">
    <property type="entry name" value="Lambda_DNA-bd_dom_sf"/>
</dbReference>
<dbReference type="InterPro" id="IPR000843">
    <property type="entry name" value="HTH_LacI"/>
</dbReference>
<evidence type="ECO:0000259" key="4">
    <source>
        <dbReference type="PROSITE" id="PS50932"/>
    </source>
</evidence>
<dbReference type="SMART" id="SM00354">
    <property type="entry name" value="HTH_LACI"/>
    <property type="match status" value="1"/>
</dbReference>
<proteinExistence type="predicted"/>
<dbReference type="Pfam" id="PF13377">
    <property type="entry name" value="Peripla_BP_3"/>
    <property type="match status" value="1"/>
</dbReference>
<dbReference type="Gene3D" id="3.40.50.2300">
    <property type="match status" value="2"/>
</dbReference>
<dbReference type="InterPro" id="IPR028082">
    <property type="entry name" value="Peripla_BP_I"/>
</dbReference>
<dbReference type="EMBL" id="BAAAZC010000006">
    <property type="protein sequence ID" value="GAA3962427.1"/>
    <property type="molecule type" value="Genomic_DNA"/>
</dbReference>
<dbReference type="SUPFAM" id="SSF47413">
    <property type="entry name" value="lambda repressor-like DNA-binding domains"/>
    <property type="match status" value="1"/>
</dbReference>
<sequence>MMKRKITINDIAKELGISKTSVSFVINGKAREKNISAGLERRVLAYIDEIGYQPNHFAQGLRTGKTKMIGMLVEDISDPFFSAIARMMEEIAYKKGYKILYSSTENDTQKAKDLIELYRIRHVDGYIIAPPPGIEPELKELTDDGFFVLLFDRTLPGLEISSVVVNNFESSYKAVKHLMDNGYNNIAMITLLSDQTQMLDRKLGYMKALDEAKKPYLLKKIAYHDKRENCIQEIRDFLVANKDIDALFFATNYLAESGLETLKLLKRSIPGDIGIVVFDDHYLFKLFTPSITAIVQPIKEISEQVIHLMLKSISGPKIKKNIKTVVIPTSLIIRDSSLPQIKINNDSWVKRLVKNKF</sequence>
<protein>
    <submittedName>
        <fullName evidence="5">LacI family DNA-binding transcriptional regulator</fullName>
    </submittedName>
</protein>
<evidence type="ECO:0000256" key="3">
    <source>
        <dbReference type="ARBA" id="ARBA00023163"/>
    </source>
</evidence>
<accession>A0ABP7PAJ0</accession>
<dbReference type="InterPro" id="IPR046335">
    <property type="entry name" value="LacI/GalR-like_sensor"/>
</dbReference>
<evidence type="ECO:0000256" key="2">
    <source>
        <dbReference type="ARBA" id="ARBA00023125"/>
    </source>
</evidence>
<keyword evidence="6" id="KW-1185">Reference proteome</keyword>
<dbReference type="PANTHER" id="PTHR30146">
    <property type="entry name" value="LACI-RELATED TRANSCRIPTIONAL REPRESSOR"/>
    <property type="match status" value="1"/>
</dbReference>
<organism evidence="5 6">
    <name type="scientific">Mucilaginibacter dorajii</name>
    <dbReference type="NCBI Taxonomy" id="692994"/>
    <lineage>
        <taxon>Bacteria</taxon>
        <taxon>Pseudomonadati</taxon>
        <taxon>Bacteroidota</taxon>
        <taxon>Sphingobacteriia</taxon>
        <taxon>Sphingobacteriales</taxon>
        <taxon>Sphingobacteriaceae</taxon>
        <taxon>Mucilaginibacter</taxon>
    </lineage>
</organism>
<dbReference type="PROSITE" id="PS50932">
    <property type="entry name" value="HTH_LACI_2"/>
    <property type="match status" value="1"/>
</dbReference>
<dbReference type="RefSeq" id="WP_259091802.1">
    <property type="nucleotide sequence ID" value="NZ_BAAAZC010000006.1"/>
</dbReference>
<evidence type="ECO:0000313" key="6">
    <source>
        <dbReference type="Proteomes" id="UP001500742"/>
    </source>
</evidence>
<comment type="caution">
    <text evidence="5">The sequence shown here is derived from an EMBL/GenBank/DDBJ whole genome shotgun (WGS) entry which is preliminary data.</text>
</comment>
<dbReference type="CDD" id="cd01392">
    <property type="entry name" value="HTH_LacI"/>
    <property type="match status" value="1"/>
</dbReference>
<keyword evidence="3" id="KW-0804">Transcription</keyword>
<keyword evidence="1" id="KW-0805">Transcription regulation</keyword>
<feature type="domain" description="HTH lacI-type" evidence="4">
    <location>
        <begin position="6"/>
        <end position="63"/>
    </location>
</feature>
<evidence type="ECO:0000313" key="5">
    <source>
        <dbReference type="EMBL" id="GAA3962427.1"/>
    </source>
</evidence>
<dbReference type="Gene3D" id="1.10.260.40">
    <property type="entry name" value="lambda repressor-like DNA-binding domains"/>
    <property type="match status" value="1"/>
</dbReference>
<reference evidence="6" key="1">
    <citation type="journal article" date="2019" name="Int. J. Syst. Evol. Microbiol.">
        <title>The Global Catalogue of Microorganisms (GCM) 10K type strain sequencing project: providing services to taxonomists for standard genome sequencing and annotation.</title>
        <authorList>
            <consortium name="The Broad Institute Genomics Platform"/>
            <consortium name="The Broad Institute Genome Sequencing Center for Infectious Disease"/>
            <person name="Wu L."/>
            <person name="Ma J."/>
        </authorList>
    </citation>
    <scope>NUCLEOTIDE SEQUENCE [LARGE SCALE GENOMIC DNA]</scope>
    <source>
        <strain evidence="6">JCM 16601</strain>
    </source>
</reference>
<evidence type="ECO:0000256" key="1">
    <source>
        <dbReference type="ARBA" id="ARBA00023015"/>
    </source>
</evidence>